<evidence type="ECO:0000256" key="1">
    <source>
        <dbReference type="SAM" id="Phobius"/>
    </source>
</evidence>
<feature type="transmembrane region" description="Helical" evidence="1">
    <location>
        <begin position="132"/>
        <end position="155"/>
    </location>
</feature>
<dbReference type="InterPro" id="IPR010559">
    <property type="entry name" value="Sig_transdc_His_kin_internal"/>
</dbReference>
<dbReference type="SMART" id="SM00387">
    <property type="entry name" value="HATPase_c"/>
    <property type="match status" value="1"/>
</dbReference>
<dbReference type="GO" id="GO:0016020">
    <property type="term" value="C:membrane"/>
    <property type="evidence" value="ECO:0007669"/>
    <property type="project" value="InterPro"/>
</dbReference>
<protein>
    <submittedName>
        <fullName evidence="3">Histidine kinase-, DNA gyrase B-, and HSP90-like ATPase</fullName>
    </submittedName>
</protein>
<dbReference type="AlphaFoldDB" id="A0A1H7Q8U2"/>
<keyword evidence="1" id="KW-1133">Transmembrane helix</keyword>
<name>A0A1H7Q8U2_9GAMM</name>
<dbReference type="EMBL" id="FOBI01000011">
    <property type="protein sequence ID" value="SEL44510.1"/>
    <property type="molecule type" value="Genomic_DNA"/>
</dbReference>
<reference evidence="4" key="1">
    <citation type="submission" date="2016-10" db="EMBL/GenBank/DDBJ databases">
        <authorList>
            <person name="Varghese N."/>
            <person name="Submissions S."/>
        </authorList>
    </citation>
    <scope>NUCLEOTIDE SEQUENCE [LARGE SCALE GENOMIC DNA]</scope>
    <source>
        <strain evidence="4">CGMCC 1.9127</strain>
    </source>
</reference>
<dbReference type="PANTHER" id="PTHR34220">
    <property type="entry name" value="SENSOR HISTIDINE KINASE YPDA"/>
    <property type="match status" value="1"/>
</dbReference>
<evidence type="ECO:0000313" key="3">
    <source>
        <dbReference type="EMBL" id="SEL44510.1"/>
    </source>
</evidence>
<evidence type="ECO:0000259" key="2">
    <source>
        <dbReference type="SMART" id="SM00387"/>
    </source>
</evidence>
<dbReference type="Pfam" id="PF02518">
    <property type="entry name" value="HATPase_c"/>
    <property type="match status" value="1"/>
</dbReference>
<organism evidence="3 4">
    <name type="scientific">Colwellia chukchiensis</name>
    <dbReference type="NCBI Taxonomy" id="641665"/>
    <lineage>
        <taxon>Bacteria</taxon>
        <taxon>Pseudomonadati</taxon>
        <taxon>Pseudomonadota</taxon>
        <taxon>Gammaproteobacteria</taxon>
        <taxon>Alteromonadales</taxon>
        <taxon>Colwelliaceae</taxon>
        <taxon>Colwellia</taxon>
    </lineage>
</organism>
<dbReference type="Proteomes" id="UP000199297">
    <property type="component" value="Unassembled WGS sequence"/>
</dbReference>
<dbReference type="InterPro" id="IPR036890">
    <property type="entry name" value="HATPase_C_sf"/>
</dbReference>
<dbReference type="InterPro" id="IPR003594">
    <property type="entry name" value="HATPase_dom"/>
</dbReference>
<feature type="domain" description="Histidine kinase/HSP90-like ATPase" evidence="2">
    <location>
        <begin position="271"/>
        <end position="368"/>
    </location>
</feature>
<feature type="transmembrane region" description="Helical" evidence="1">
    <location>
        <begin position="59"/>
        <end position="80"/>
    </location>
</feature>
<sequence length="368" mass="41770">MAVKPYESTLEIEPQAFSKQSHQFWTLQITGWLGYAVVVFLAIIRPQIGQTGFNLSGQLLNLILETFSGFVLSYLQWQLIRKIVHLPLKKTLLLSFLSAASLGLVFNVIKLSTYKMVVYQQQWNEAWDMLEFGGWLLFSLSTMFVWTSIYFIMLYNTKLQGEHEMLLRAQTAAKDAQLQMLRYQLNPHFMFNTMNAISTLIYKNDNDTANEMLDKLCEFFRYSLDKNDKSKTTLQKELELIELYLSIEKVRFGERLKVEIAVNSEVLACQVPSMLLQPLVENAIKHAIELRKSGGEIRISAQQVAERLLIEVADNGQQQSAPASDGFGIGLTNTKARLSAMFAGNYHVNIANAEQGGTVVSISIPFEQ</sequence>
<dbReference type="SUPFAM" id="SSF55874">
    <property type="entry name" value="ATPase domain of HSP90 chaperone/DNA topoisomerase II/histidine kinase"/>
    <property type="match status" value="1"/>
</dbReference>
<keyword evidence="3" id="KW-0418">Kinase</keyword>
<dbReference type="PANTHER" id="PTHR34220:SF7">
    <property type="entry name" value="SENSOR HISTIDINE KINASE YPDA"/>
    <property type="match status" value="1"/>
</dbReference>
<proteinExistence type="predicted"/>
<dbReference type="GO" id="GO:0000155">
    <property type="term" value="F:phosphorelay sensor kinase activity"/>
    <property type="evidence" value="ECO:0007669"/>
    <property type="project" value="InterPro"/>
</dbReference>
<keyword evidence="1" id="KW-0812">Transmembrane</keyword>
<evidence type="ECO:0000313" key="4">
    <source>
        <dbReference type="Proteomes" id="UP000199297"/>
    </source>
</evidence>
<dbReference type="RefSeq" id="WP_085285313.1">
    <property type="nucleotide sequence ID" value="NZ_FOBI01000011.1"/>
</dbReference>
<accession>A0A1H7Q8U2</accession>
<feature type="transmembrane region" description="Helical" evidence="1">
    <location>
        <begin position="24"/>
        <end position="44"/>
    </location>
</feature>
<dbReference type="STRING" id="641665.GCA_002104455_00922"/>
<keyword evidence="3" id="KW-0808">Transferase</keyword>
<keyword evidence="4" id="KW-1185">Reference proteome</keyword>
<dbReference type="OrthoDB" id="2514702at2"/>
<dbReference type="InterPro" id="IPR050640">
    <property type="entry name" value="Bact_2-comp_sensor_kinase"/>
</dbReference>
<dbReference type="Gene3D" id="3.30.565.10">
    <property type="entry name" value="Histidine kinase-like ATPase, C-terminal domain"/>
    <property type="match status" value="1"/>
</dbReference>
<keyword evidence="1" id="KW-0472">Membrane</keyword>
<gene>
    <name evidence="3" type="ORF">SAMN05216262_11123</name>
</gene>
<dbReference type="Pfam" id="PF06580">
    <property type="entry name" value="His_kinase"/>
    <property type="match status" value="1"/>
</dbReference>
<feature type="transmembrane region" description="Helical" evidence="1">
    <location>
        <begin position="92"/>
        <end position="112"/>
    </location>
</feature>